<protein>
    <recommendedName>
        <fullName evidence="5">Rieske domain-containing protein</fullName>
    </recommendedName>
</protein>
<dbReference type="PROSITE" id="PS51257">
    <property type="entry name" value="PROKAR_LIPOPROTEIN"/>
    <property type="match status" value="1"/>
</dbReference>
<keyword evidence="2" id="KW-0479">Metal-binding</keyword>
<accession>A0A142EQ73</accession>
<feature type="domain" description="Rieske" evidence="5">
    <location>
        <begin position="59"/>
        <end position="149"/>
    </location>
</feature>
<keyword evidence="7" id="KW-1185">Reference proteome</keyword>
<dbReference type="InterPro" id="IPR036922">
    <property type="entry name" value="Rieske_2Fe-2S_sf"/>
</dbReference>
<evidence type="ECO:0000256" key="2">
    <source>
        <dbReference type="ARBA" id="ARBA00022723"/>
    </source>
</evidence>
<dbReference type="PATRIC" id="fig|1727163.4.peg.2633"/>
<dbReference type="GO" id="GO:0046872">
    <property type="term" value="F:metal ion binding"/>
    <property type="evidence" value="ECO:0007669"/>
    <property type="project" value="UniProtKB-KW"/>
</dbReference>
<reference evidence="6 7" key="2">
    <citation type="journal article" date="2016" name="Genome Announc.">
        <title>Complete Genome Sequence of Algoriphagus sp. Strain M8-2, Isolated from a Brackish Lake.</title>
        <authorList>
            <person name="Muraguchi Y."/>
            <person name="Kushimoto K."/>
            <person name="Ohtsubo Y."/>
            <person name="Suzuki T."/>
            <person name="Dohra H."/>
            <person name="Kimbara K."/>
            <person name="Shintani M."/>
        </authorList>
    </citation>
    <scope>NUCLEOTIDE SEQUENCE [LARGE SCALE GENOMIC DNA]</scope>
    <source>
        <strain evidence="6 7">M8-2</strain>
    </source>
</reference>
<dbReference type="PROSITE" id="PS51296">
    <property type="entry name" value="RIESKE"/>
    <property type="match status" value="1"/>
</dbReference>
<dbReference type="STRING" id="1727163.AO498_12595"/>
<evidence type="ECO:0000256" key="3">
    <source>
        <dbReference type="ARBA" id="ARBA00023004"/>
    </source>
</evidence>
<sequence length="152" mass="16128">MDEKMNRLEFLKSLGFKGASLMAVFCAAGALQSCLNESMDPATSNTGGSGSTSSFTLDLSTAAYSALNTVGKYVVANRIVIARISDTAFAAVTQVCSHEGKVKVYYRSGEFYCPEHGARFDTSGKGLNGNGSRGLRTYATELNGSILTVFYS</sequence>
<dbReference type="GO" id="GO:0051537">
    <property type="term" value="F:2 iron, 2 sulfur cluster binding"/>
    <property type="evidence" value="ECO:0007669"/>
    <property type="project" value="UniProtKB-KW"/>
</dbReference>
<dbReference type="Gene3D" id="2.102.10.10">
    <property type="entry name" value="Rieske [2Fe-2S] iron-sulphur domain"/>
    <property type="match status" value="1"/>
</dbReference>
<evidence type="ECO:0000256" key="4">
    <source>
        <dbReference type="ARBA" id="ARBA00023014"/>
    </source>
</evidence>
<keyword evidence="3" id="KW-0408">Iron</keyword>
<evidence type="ECO:0000259" key="5">
    <source>
        <dbReference type="PROSITE" id="PS51296"/>
    </source>
</evidence>
<evidence type="ECO:0000256" key="1">
    <source>
        <dbReference type="ARBA" id="ARBA00022714"/>
    </source>
</evidence>
<organism evidence="6 7">
    <name type="scientific">Algoriphagus sanaruensis</name>
    <dbReference type="NCBI Taxonomy" id="1727163"/>
    <lineage>
        <taxon>Bacteria</taxon>
        <taxon>Pseudomonadati</taxon>
        <taxon>Bacteroidota</taxon>
        <taxon>Cytophagia</taxon>
        <taxon>Cytophagales</taxon>
        <taxon>Cyclobacteriaceae</taxon>
        <taxon>Algoriphagus</taxon>
    </lineage>
</organism>
<reference evidence="7" key="1">
    <citation type="submission" date="2015-09" db="EMBL/GenBank/DDBJ databases">
        <title>Complete sequence of Algoriphagus sp. M8-2.</title>
        <authorList>
            <person name="Shintani M."/>
        </authorList>
    </citation>
    <scope>NUCLEOTIDE SEQUENCE [LARGE SCALE GENOMIC DNA]</scope>
    <source>
        <strain evidence="7">M8-2</strain>
    </source>
</reference>
<dbReference type="Pfam" id="PF00355">
    <property type="entry name" value="Rieske"/>
    <property type="match status" value="1"/>
</dbReference>
<dbReference type="InterPro" id="IPR017941">
    <property type="entry name" value="Rieske_2Fe-2S"/>
</dbReference>
<proteinExistence type="predicted"/>
<dbReference type="AlphaFoldDB" id="A0A142EQ73"/>
<dbReference type="Proteomes" id="UP000073816">
    <property type="component" value="Chromosome"/>
</dbReference>
<gene>
    <name evidence="6" type="ORF">AO498_12595</name>
</gene>
<dbReference type="KEGG" id="alm:AO498_12595"/>
<dbReference type="RefSeq" id="WP_067548212.1">
    <property type="nucleotide sequence ID" value="NZ_CP012836.1"/>
</dbReference>
<keyword evidence="4" id="KW-0411">Iron-sulfur</keyword>
<evidence type="ECO:0000313" key="7">
    <source>
        <dbReference type="Proteomes" id="UP000073816"/>
    </source>
</evidence>
<evidence type="ECO:0000313" key="6">
    <source>
        <dbReference type="EMBL" id="AMQ57278.1"/>
    </source>
</evidence>
<dbReference type="EMBL" id="CP012836">
    <property type="protein sequence ID" value="AMQ57278.1"/>
    <property type="molecule type" value="Genomic_DNA"/>
</dbReference>
<dbReference type="SUPFAM" id="SSF50022">
    <property type="entry name" value="ISP domain"/>
    <property type="match status" value="1"/>
</dbReference>
<keyword evidence="1" id="KW-0001">2Fe-2S</keyword>
<name>A0A142EQ73_9BACT</name>